<dbReference type="Pfam" id="PF03466">
    <property type="entry name" value="LysR_substrate"/>
    <property type="match status" value="1"/>
</dbReference>
<dbReference type="InterPro" id="IPR005119">
    <property type="entry name" value="LysR_subst-bd"/>
</dbReference>
<evidence type="ECO:0000313" key="7">
    <source>
        <dbReference type="Proteomes" id="UP000823912"/>
    </source>
</evidence>
<name>A0A9D1JAJ0_9FIRM</name>
<dbReference type="CDD" id="cd05466">
    <property type="entry name" value="PBP2_LTTR_substrate"/>
    <property type="match status" value="1"/>
</dbReference>
<evidence type="ECO:0000256" key="4">
    <source>
        <dbReference type="ARBA" id="ARBA00023163"/>
    </source>
</evidence>
<accession>A0A9D1JAJ0</accession>
<dbReference type="PROSITE" id="PS50931">
    <property type="entry name" value="HTH_LYSR"/>
    <property type="match status" value="1"/>
</dbReference>
<dbReference type="GO" id="GO:0000976">
    <property type="term" value="F:transcription cis-regulatory region binding"/>
    <property type="evidence" value="ECO:0007669"/>
    <property type="project" value="TreeGrafter"/>
</dbReference>
<sequence length="299" mass="33581">MDSNFEYYKAFYYVAKYENLTKAASVLKTSQPAVTRTIHNLENNLGCRLFIRSKSGMKLTPEGRTFYEYVAAGCAQFFKGEEALGSLIGLENGTIYISATETALHCYLFQAMEDFNTRYPDVRFKVLNNSTRESVNAVKEGKVDLAIVSASFKIWPPLKMKVLRKYRDILIGGSRFAALKGKPVSLETLSAYPWISLPSETITGNFLNAYFSSHGLAFSPEMELATTDMILPAVRHNLGIGFLPQEFAAEDLKSGAVFEIDVEEALPERSILLIYDTDYPQSIAAREFQKFLNERSEEA</sequence>
<evidence type="ECO:0000256" key="2">
    <source>
        <dbReference type="ARBA" id="ARBA00023015"/>
    </source>
</evidence>
<evidence type="ECO:0000313" key="6">
    <source>
        <dbReference type="EMBL" id="HIR70520.1"/>
    </source>
</evidence>
<keyword evidence="2" id="KW-0805">Transcription regulation</keyword>
<dbReference type="PRINTS" id="PR00039">
    <property type="entry name" value="HTHLYSR"/>
</dbReference>
<dbReference type="SUPFAM" id="SSF53850">
    <property type="entry name" value="Periplasmic binding protein-like II"/>
    <property type="match status" value="1"/>
</dbReference>
<protein>
    <submittedName>
        <fullName evidence="6">LysR family transcriptional regulator</fullName>
    </submittedName>
</protein>
<dbReference type="AlphaFoldDB" id="A0A9D1JAJ0"/>
<dbReference type="Gene3D" id="1.10.10.10">
    <property type="entry name" value="Winged helix-like DNA-binding domain superfamily/Winged helix DNA-binding domain"/>
    <property type="match status" value="1"/>
</dbReference>
<dbReference type="InterPro" id="IPR036388">
    <property type="entry name" value="WH-like_DNA-bd_sf"/>
</dbReference>
<comment type="caution">
    <text evidence="6">The sequence shown here is derived from an EMBL/GenBank/DDBJ whole genome shotgun (WGS) entry which is preliminary data.</text>
</comment>
<dbReference type="EMBL" id="DVHM01000075">
    <property type="protein sequence ID" value="HIR70520.1"/>
    <property type="molecule type" value="Genomic_DNA"/>
</dbReference>
<dbReference type="PANTHER" id="PTHR30126:SF64">
    <property type="entry name" value="HTH-TYPE TRANSCRIPTIONAL REGULATOR CITR"/>
    <property type="match status" value="1"/>
</dbReference>
<evidence type="ECO:0000256" key="1">
    <source>
        <dbReference type="ARBA" id="ARBA00009437"/>
    </source>
</evidence>
<dbReference type="SUPFAM" id="SSF46785">
    <property type="entry name" value="Winged helix' DNA-binding domain"/>
    <property type="match status" value="1"/>
</dbReference>
<keyword evidence="4" id="KW-0804">Transcription</keyword>
<dbReference type="GO" id="GO:0003700">
    <property type="term" value="F:DNA-binding transcription factor activity"/>
    <property type="evidence" value="ECO:0007669"/>
    <property type="project" value="InterPro"/>
</dbReference>
<dbReference type="InterPro" id="IPR036390">
    <property type="entry name" value="WH_DNA-bd_sf"/>
</dbReference>
<evidence type="ECO:0000256" key="3">
    <source>
        <dbReference type="ARBA" id="ARBA00023125"/>
    </source>
</evidence>
<proteinExistence type="inferred from homology"/>
<comment type="similarity">
    <text evidence="1">Belongs to the LysR transcriptional regulatory family.</text>
</comment>
<feature type="domain" description="HTH lysR-type" evidence="5">
    <location>
        <begin position="9"/>
        <end position="60"/>
    </location>
</feature>
<evidence type="ECO:0000259" key="5">
    <source>
        <dbReference type="PROSITE" id="PS50931"/>
    </source>
</evidence>
<dbReference type="Pfam" id="PF00126">
    <property type="entry name" value="HTH_1"/>
    <property type="match status" value="1"/>
</dbReference>
<gene>
    <name evidence="6" type="ORF">IAA55_04495</name>
</gene>
<dbReference type="Proteomes" id="UP000823912">
    <property type="component" value="Unassembled WGS sequence"/>
</dbReference>
<keyword evidence="3" id="KW-0238">DNA-binding</keyword>
<dbReference type="InterPro" id="IPR000847">
    <property type="entry name" value="LysR_HTH_N"/>
</dbReference>
<dbReference type="PANTHER" id="PTHR30126">
    <property type="entry name" value="HTH-TYPE TRANSCRIPTIONAL REGULATOR"/>
    <property type="match status" value="1"/>
</dbReference>
<organism evidence="6 7">
    <name type="scientific">Candidatus Pullilachnospira gallistercoris</name>
    <dbReference type="NCBI Taxonomy" id="2840911"/>
    <lineage>
        <taxon>Bacteria</taxon>
        <taxon>Bacillati</taxon>
        <taxon>Bacillota</taxon>
        <taxon>Clostridia</taxon>
        <taxon>Lachnospirales</taxon>
        <taxon>Lachnospiraceae</taxon>
        <taxon>Lachnospiraceae incertae sedis</taxon>
        <taxon>Candidatus Pullilachnospira</taxon>
    </lineage>
</organism>
<reference evidence="6" key="1">
    <citation type="submission" date="2020-10" db="EMBL/GenBank/DDBJ databases">
        <authorList>
            <person name="Gilroy R."/>
        </authorList>
    </citation>
    <scope>NUCLEOTIDE SEQUENCE</scope>
    <source>
        <strain evidence="6">ChiSjej5B23-6657</strain>
    </source>
</reference>
<dbReference type="Gene3D" id="3.40.190.290">
    <property type="match status" value="1"/>
</dbReference>
<reference evidence="6" key="2">
    <citation type="journal article" date="2021" name="PeerJ">
        <title>Extensive microbial diversity within the chicken gut microbiome revealed by metagenomics and culture.</title>
        <authorList>
            <person name="Gilroy R."/>
            <person name="Ravi A."/>
            <person name="Getino M."/>
            <person name="Pursley I."/>
            <person name="Horton D.L."/>
            <person name="Alikhan N.F."/>
            <person name="Baker D."/>
            <person name="Gharbi K."/>
            <person name="Hall N."/>
            <person name="Watson M."/>
            <person name="Adriaenssens E.M."/>
            <person name="Foster-Nyarko E."/>
            <person name="Jarju S."/>
            <person name="Secka A."/>
            <person name="Antonio M."/>
            <person name="Oren A."/>
            <person name="Chaudhuri R.R."/>
            <person name="La Ragione R."/>
            <person name="Hildebrand F."/>
            <person name="Pallen M.J."/>
        </authorList>
    </citation>
    <scope>NUCLEOTIDE SEQUENCE</scope>
    <source>
        <strain evidence="6">ChiSjej5B23-6657</strain>
    </source>
</reference>